<dbReference type="PROSITE" id="PS50222">
    <property type="entry name" value="EF_HAND_2"/>
    <property type="match status" value="1"/>
</dbReference>
<dbReference type="PROSITE" id="PS00018">
    <property type="entry name" value="EF_HAND_1"/>
    <property type="match status" value="1"/>
</dbReference>
<evidence type="ECO:0000259" key="3">
    <source>
        <dbReference type="PROSITE" id="PS50222"/>
    </source>
</evidence>
<organism evidence="4">
    <name type="scientific">Anthurium amnicola</name>
    <dbReference type="NCBI Taxonomy" id="1678845"/>
    <lineage>
        <taxon>Eukaryota</taxon>
        <taxon>Viridiplantae</taxon>
        <taxon>Streptophyta</taxon>
        <taxon>Embryophyta</taxon>
        <taxon>Tracheophyta</taxon>
        <taxon>Spermatophyta</taxon>
        <taxon>Magnoliopsida</taxon>
        <taxon>Liliopsida</taxon>
        <taxon>Araceae</taxon>
        <taxon>Pothoideae</taxon>
        <taxon>Potheae</taxon>
        <taxon>Anthurium</taxon>
    </lineage>
</organism>
<feature type="domain" description="EF-hand" evidence="3">
    <location>
        <begin position="132"/>
        <end position="167"/>
    </location>
</feature>
<proteinExistence type="predicted"/>
<dbReference type="CDD" id="cd00051">
    <property type="entry name" value="EFh"/>
    <property type="match status" value="1"/>
</dbReference>
<dbReference type="GO" id="GO:0005509">
    <property type="term" value="F:calcium ion binding"/>
    <property type="evidence" value="ECO:0007669"/>
    <property type="project" value="InterPro"/>
</dbReference>
<dbReference type="InterPro" id="IPR002048">
    <property type="entry name" value="EF_hand_dom"/>
</dbReference>
<dbReference type="Pfam" id="PF13405">
    <property type="entry name" value="EF-hand_6"/>
    <property type="match status" value="1"/>
</dbReference>
<dbReference type="InterPro" id="IPR018247">
    <property type="entry name" value="EF_Hand_1_Ca_BS"/>
</dbReference>
<evidence type="ECO:0000256" key="1">
    <source>
        <dbReference type="ARBA" id="ARBA00022837"/>
    </source>
</evidence>
<dbReference type="SUPFAM" id="SSF47473">
    <property type="entry name" value="EF-hand"/>
    <property type="match status" value="1"/>
</dbReference>
<gene>
    <name evidence="4" type="ORF">g.44358</name>
</gene>
<sequence length="221" mass="23391">MKVAEGKGEEPEMEGKTKAKEEEEIRVLNGKYGGGGGRDGDDEEPDEEDEEVEEVKEDDDDGEDDGDDGDEDDPEEVDVGEDDDDDDAQGGEDDEDEDDDDDDVGGGGGEEDERLMAIEDVIAAVTEAGSPECVESLISAFEFYDRDGDGVISGSDLVLALRDAVGGGEGSEVPSAAACQEMVAAFDWGRAGGLCFDDFLRMMMVSDSCSSSGHQTDEQGT</sequence>
<dbReference type="InterPro" id="IPR011992">
    <property type="entry name" value="EF-hand-dom_pair"/>
</dbReference>
<accession>A0A1D1YJD5</accession>
<dbReference type="Gene3D" id="1.10.238.10">
    <property type="entry name" value="EF-hand"/>
    <property type="match status" value="1"/>
</dbReference>
<dbReference type="EMBL" id="GDJX01013193">
    <property type="protein sequence ID" value="JAT54743.1"/>
    <property type="molecule type" value="Transcribed_RNA"/>
</dbReference>
<feature type="compositionally biased region" description="Acidic residues" evidence="2">
    <location>
        <begin position="40"/>
        <end position="112"/>
    </location>
</feature>
<evidence type="ECO:0000256" key="2">
    <source>
        <dbReference type="SAM" id="MobiDB-lite"/>
    </source>
</evidence>
<keyword evidence="1" id="KW-0106">Calcium</keyword>
<protein>
    <recommendedName>
        <fullName evidence="3">EF-hand domain-containing protein</fullName>
    </recommendedName>
</protein>
<evidence type="ECO:0000313" key="4">
    <source>
        <dbReference type="EMBL" id="JAT54743.1"/>
    </source>
</evidence>
<name>A0A1D1YJD5_9ARAE</name>
<feature type="compositionally biased region" description="Basic and acidic residues" evidence="2">
    <location>
        <begin position="1"/>
        <end position="26"/>
    </location>
</feature>
<dbReference type="AlphaFoldDB" id="A0A1D1YJD5"/>
<reference evidence="4" key="1">
    <citation type="submission" date="2015-07" db="EMBL/GenBank/DDBJ databases">
        <title>Transcriptome Assembly of Anthurium amnicola.</title>
        <authorList>
            <person name="Suzuki J."/>
        </authorList>
    </citation>
    <scope>NUCLEOTIDE SEQUENCE</scope>
</reference>
<feature type="region of interest" description="Disordered" evidence="2">
    <location>
        <begin position="1"/>
        <end position="112"/>
    </location>
</feature>